<dbReference type="CDD" id="cd00293">
    <property type="entry name" value="USP-like"/>
    <property type="match status" value="1"/>
</dbReference>
<evidence type="ECO:0000313" key="4">
    <source>
        <dbReference type="Proteomes" id="UP000017746"/>
    </source>
</evidence>
<comment type="similarity">
    <text evidence="1">Belongs to the universal stress protein A family.</text>
</comment>
<dbReference type="InterPro" id="IPR006016">
    <property type="entry name" value="UspA"/>
</dbReference>
<evidence type="ECO:0000256" key="1">
    <source>
        <dbReference type="ARBA" id="ARBA00008791"/>
    </source>
</evidence>
<dbReference type="InterPro" id="IPR006015">
    <property type="entry name" value="Universal_stress_UspA"/>
</dbReference>
<accession>U5WED9</accession>
<dbReference type="PATRIC" id="fig|1246995.3.peg.8250"/>
<dbReference type="SUPFAM" id="SSF52402">
    <property type="entry name" value="Adenine nucleotide alpha hydrolases-like"/>
    <property type="match status" value="1"/>
</dbReference>
<evidence type="ECO:0000313" key="3">
    <source>
        <dbReference type="EMBL" id="AGZ46405.1"/>
    </source>
</evidence>
<dbReference type="PANTHER" id="PTHR46268:SF6">
    <property type="entry name" value="UNIVERSAL STRESS PROTEIN UP12"/>
    <property type="match status" value="1"/>
</dbReference>
<dbReference type="AlphaFoldDB" id="U5WED9"/>
<feature type="domain" description="UspA" evidence="2">
    <location>
        <begin position="15"/>
        <end position="151"/>
    </location>
</feature>
<dbReference type="HOGENOM" id="CLU_049301_10_0_11"/>
<dbReference type="KEGG" id="afs:AFR_40755"/>
<dbReference type="PRINTS" id="PR01438">
    <property type="entry name" value="UNVRSLSTRESS"/>
</dbReference>
<dbReference type="eggNOG" id="COG0589">
    <property type="taxonomic scope" value="Bacteria"/>
</dbReference>
<gene>
    <name evidence="3" type="ORF">AFR_40755</name>
</gene>
<dbReference type="EMBL" id="CP006272">
    <property type="protein sequence ID" value="AGZ46405.1"/>
    <property type="molecule type" value="Genomic_DNA"/>
</dbReference>
<dbReference type="InterPro" id="IPR014729">
    <property type="entry name" value="Rossmann-like_a/b/a_fold"/>
</dbReference>
<reference evidence="3 4" key="1">
    <citation type="journal article" date="2014" name="J. Biotechnol.">
        <title>Complete genome sequence of the actinobacterium Actinoplanes friuliensis HAG 010964, producer of the lipopeptide antibiotic friulimycin.</title>
        <authorList>
            <person name="Ruckert C."/>
            <person name="Szczepanowski R."/>
            <person name="Albersmeier A."/>
            <person name="Goesmann A."/>
            <person name="Fischer N."/>
            <person name="Steinkamper A."/>
            <person name="Puhler A."/>
            <person name="Biener R."/>
            <person name="Schwartz D."/>
            <person name="Kalinowski J."/>
        </authorList>
    </citation>
    <scope>NUCLEOTIDE SEQUENCE [LARGE SCALE GENOMIC DNA]</scope>
    <source>
        <strain evidence="3 4">DSM 7358</strain>
    </source>
</reference>
<dbReference type="Pfam" id="PF00582">
    <property type="entry name" value="Usp"/>
    <property type="match status" value="1"/>
</dbReference>
<sequence length="151" mass="16076">MVSRFELGTDGPGAIIVGVDGSETSLRAAAYAAGLARRQHTRVIVVYARSASSLLTLADHTGLATRAAVETHDAIEEQLRTELAKQARIWGVDASLEVRRGDPLTVLTEVARDVRADAVIVGSSQSRGHRIAGSLAVRLVRCGRWPVTVVP</sequence>
<dbReference type="PANTHER" id="PTHR46268">
    <property type="entry name" value="STRESS RESPONSE PROTEIN NHAX"/>
    <property type="match status" value="1"/>
</dbReference>
<evidence type="ECO:0000259" key="2">
    <source>
        <dbReference type="Pfam" id="PF00582"/>
    </source>
</evidence>
<dbReference type="Proteomes" id="UP000017746">
    <property type="component" value="Chromosome"/>
</dbReference>
<keyword evidence="4" id="KW-1185">Reference proteome</keyword>
<dbReference type="Gene3D" id="3.40.50.620">
    <property type="entry name" value="HUPs"/>
    <property type="match status" value="1"/>
</dbReference>
<dbReference type="STRING" id="1246995.AFR_40755"/>
<organism evidence="3 4">
    <name type="scientific">Actinoplanes friuliensis DSM 7358</name>
    <dbReference type="NCBI Taxonomy" id="1246995"/>
    <lineage>
        <taxon>Bacteria</taxon>
        <taxon>Bacillati</taxon>
        <taxon>Actinomycetota</taxon>
        <taxon>Actinomycetes</taxon>
        <taxon>Micromonosporales</taxon>
        <taxon>Micromonosporaceae</taxon>
        <taxon>Actinoplanes</taxon>
    </lineage>
</organism>
<name>U5WED9_9ACTN</name>
<protein>
    <recommendedName>
        <fullName evidence="2">UspA domain-containing protein</fullName>
    </recommendedName>
</protein>
<proteinExistence type="inferred from homology"/>